<evidence type="ECO:0000256" key="1">
    <source>
        <dbReference type="ARBA" id="ARBA00023002"/>
    </source>
</evidence>
<dbReference type="InterPro" id="IPR016162">
    <property type="entry name" value="Ald_DH_N"/>
</dbReference>
<sequence>MFGASPPAAAMPVLASLVAQFAHPPLSRAAAELSAFDDVLPEFASRLARVDSTRLEVTETIPIGTVAVLALPTVATELYVRHVAAALLMGNSIVLSPLNGAQDLVAAAVSRVSAERVRIAGEHGSPRLGAPATVLVTIGPDSLRVDGVRETPHRDDAAERLRLCARYSRVAVDVVTVRSTFVGPPRPVEPLASPARLVTHQAAVAACA</sequence>
<keyword evidence="3" id="KW-1185">Reference proteome</keyword>
<keyword evidence="1" id="KW-0560">Oxidoreductase</keyword>
<dbReference type="SUPFAM" id="SSF53720">
    <property type="entry name" value="ALDH-like"/>
    <property type="match status" value="1"/>
</dbReference>
<dbReference type="Proteomes" id="UP001596039">
    <property type="component" value="Unassembled WGS sequence"/>
</dbReference>
<dbReference type="Gene3D" id="3.40.605.10">
    <property type="entry name" value="Aldehyde Dehydrogenase, Chain A, domain 1"/>
    <property type="match status" value="1"/>
</dbReference>
<name>A0ABW0NQ99_9MICO</name>
<dbReference type="EMBL" id="JBHSMG010000001">
    <property type="protein sequence ID" value="MFC5501443.1"/>
    <property type="molecule type" value="Genomic_DNA"/>
</dbReference>
<gene>
    <name evidence="2" type="ORF">ACFPJ4_04220</name>
</gene>
<evidence type="ECO:0000313" key="2">
    <source>
        <dbReference type="EMBL" id="MFC5501443.1"/>
    </source>
</evidence>
<comment type="caution">
    <text evidence="2">The sequence shown here is derived from an EMBL/GenBank/DDBJ whole genome shotgun (WGS) entry which is preliminary data.</text>
</comment>
<dbReference type="InterPro" id="IPR016161">
    <property type="entry name" value="Ald_DH/histidinol_DH"/>
</dbReference>
<evidence type="ECO:0008006" key="4">
    <source>
        <dbReference type="Google" id="ProtNLM"/>
    </source>
</evidence>
<dbReference type="RefSeq" id="WP_386739032.1">
    <property type="nucleotide sequence ID" value="NZ_JBHSMG010000001.1"/>
</dbReference>
<organism evidence="2 3">
    <name type="scientific">Lysinimonas soli</name>
    <dbReference type="NCBI Taxonomy" id="1074233"/>
    <lineage>
        <taxon>Bacteria</taxon>
        <taxon>Bacillati</taxon>
        <taxon>Actinomycetota</taxon>
        <taxon>Actinomycetes</taxon>
        <taxon>Micrococcales</taxon>
        <taxon>Microbacteriaceae</taxon>
        <taxon>Lysinimonas</taxon>
    </lineage>
</organism>
<evidence type="ECO:0000313" key="3">
    <source>
        <dbReference type="Proteomes" id="UP001596039"/>
    </source>
</evidence>
<proteinExistence type="predicted"/>
<accession>A0ABW0NQ99</accession>
<reference evidence="3" key="1">
    <citation type="journal article" date="2019" name="Int. J. Syst. Evol. Microbiol.">
        <title>The Global Catalogue of Microorganisms (GCM) 10K type strain sequencing project: providing services to taxonomists for standard genome sequencing and annotation.</title>
        <authorList>
            <consortium name="The Broad Institute Genomics Platform"/>
            <consortium name="The Broad Institute Genome Sequencing Center for Infectious Disease"/>
            <person name="Wu L."/>
            <person name="Ma J."/>
        </authorList>
    </citation>
    <scope>NUCLEOTIDE SEQUENCE [LARGE SCALE GENOMIC DNA]</scope>
    <source>
        <strain evidence="3">CGMCC 4.6997</strain>
    </source>
</reference>
<protein>
    <recommendedName>
        <fullName evidence="4">Aldehyde dehydrogenase family protein</fullName>
    </recommendedName>
</protein>